<gene>
    <name evidence="1" type="ORF">CE154_011535</name>
</gene>
<reference evidence="1 2" key="1">
    <citation type="submission" date="2018-09" db="EMBL/GenBank/DDBJ databases">
        <title>Genome comparison of Alicycliphilus sp. BQ1, a polyurethanolytic bacterium, with its closest phylogenetic relatives Alicycliphilus denitrificans BC and K601, unable to attack polyurethane.</title>
        <authorList>
            <person name="Loza-Tavera H."/>
            <person name="Lozano L."/>
            <person name="Cevallos M."/>
            <person name="Maya-Lucas O."/>
            <person name="Garcia-Mena J."/>
            <person name="Hernandez J."/>
        </authorList>
    </citation>
    <scope>NUCLEOTIDE SEQUENCE [LARGE SCALE GENOMIC DNA]</scope>
    <source>
        <strain evidence="1 2">BQ1</strain>
    </source>
</reference>
<organism evidence="1 2">
    <name type="scientific">Alicycliphilus denitrificans</name>
    <dbReference type="NCBI Taxonomy" id="179636"/>
    <lineage>
        <taxon>Bacteria</taxon>
        <taxon>Pseudomonadati</taxon>
        <taxon>Pseudomonadota</taxon>
        <taxon>Betaproteobacteria</taxon>
        <taxon>Burkholderiales</taxon>
        <taxon>Comamonadaceae</taxon>
        <taxon>Alicycliphilus</taxon>
    </lineage>
</organism>
<protein>
    <submittedName>
        <fullName evidence="1">Uncharacterized protein</fullName>
    </submittedName>
</protein>
<dbReference type="RefSeq" id="WP_094438210.1">
    <property type="nucleotide sequence ID" value="NZ_NKDB02000002.1"/>
</dbReference>
<name>A0A3R7EDZ4_9BURK</name>
<dbReference type="AlphaFoldDB" id="A0A3R7EDZ4"/>
<proteinExistence type="predicted"/>
<evidence type="ECO:0000313" key="2">
    <source>
        <dbReference type="Proteomes" id="UP000216225"/>
    </source>
</evidence>
<comment type="caution">
    <text evidence="1">The sequence shown here is derived from an EMBL/GenBank/DDBJ whole genome shotgun (WGS) entry which is preliminary data.</text>
</comment>
<accession>A0A3R7EDZ4</accession>
<dbReference type="Proteomes" id="UP000216225">
    <property type="component" value="Unassembled WGS sequence"/>
</dbReference>
<dbReference type="EMBL" id="NKDB02000002">
    <property type="protein sequence ID" value="RKJ96648.1"/>
    <property type="molecule type" value="Genomic_DNA"/>
</dbReference>
<sequence>MNTAHVLLWSQSQCALHIEPVADMLSENRQAYADDRRMDYVPIYIGVEADCRLAADSVRATMHARQDARRDHQ</sequence>
<evidence type="ECO:0000313" key="1">
    <source>
        <dbReference type="EMBL" id="RKJ96648.1"/>
    </source>
</evidence>